<feature type="chain" id="PRO_5022226221" evidence="1">
    <location>
        <begin position="22"/>
        <end position="233"/>
    </location>
</feature>
<name>A0A562RUY3_9BRAD</name>
<keyword evidence="3" id="KW-1185">Reference proteome</keyword>
<evidence type="ECO:0000313" key="2">
    <source>
        <dbReference type="EMBL" id="TWI72862.1"/>
    </source>
</evidence>
<accession>A0A562RUY3</accession>
<gene>
    <name evidence="2" type="ORF">IQ16_02441</name>
</gene>
<feature type="signal peptide" evidence="1">
    <location>
        <begin position="1"/>
        <end position="21"/>
    </location>
</feature>
<dbReference type="Proteomes" id="UP000316291">
    <property type="component" value="Unassembled WGS sequence"/>
</dbReference>
<proteinExistence type="predicted"/>
<keyword evidence="1" id="KW-0732">Signal</keyword>
<dbReference type="EMBL" id="VLLA01000004">
    <property type="protein sequence ID" value="TWI72862.1"/>
    <property type="molecule type" value="Genomic_DNA"/>
</dbReference>
<dbReference type="PROSITE" id="PS51257">
    <property type="entry name" value="PROKAR_LIPOPROTEIN"/>
    <property type="match status" value="1"/>
</dbReference>
<organism evidence="2 3">
    <name type="scientific">Bradyrhizobium huanghuaihaiense</name>
    <dbReference type="NCBI Taxonomy" id="990078"/>
    <lineage>
        <taxon>Bacteria</taxon>
        <taxon>Pseudomonadati</taxon>
        <taxon>Pseudomonadota</taxon>
        <taxon>Alphaproteobacteria</taxon>
        <taxon>Hyphomicrobiales</taxon>
        <taxon>Nitrobacteraceae</taxon>
        <taxon>Bradyrhizobium</taxon>
    </lineage>
</organism>
<reference evidence="2 3" key="1">
    <citation type="journal article" date="2015" name="Stand. Genomic Sci.">
        <title>Genomic Encyclopedia of Bacterial and Archaeal Type Strains, Phase III: the genomes of soil and plant-associated and newly described type strains.</title>
        <authorList>
            <person name="Whitman W.B."/>
            <person name="Woyke T."/>
            <person name="Klenk H.P."/>
            <person name="Zhou Y."/>
            <person name="Lilburn T.G."/>
            <person name="Beck B.J."/>
            <person name="De Vos P."/>
            <person name="Vandamme P."/>
            <person name="Eisen J.A."/>
            <person name="Garrity G."/>
            <person name="Hugenholtz P."/>
            <person name="Kyrpides N.C."/>
        </authorList>
    </citation>
    <scope>NUCLEOTIDE SEQUENCE [LARGE SCALE GENOMIC DNA]</scope>
    <source>
        <strain evidence="2 3">CGMCC 1.10948</strain>
    </source>
</reference>
<dbReference type="AlphaFoldDB" id="A0A562RUY3"/>
<protein>
    <submittedName>
        <fullName evidence="2">Uncharacterized protein</fullName>
    </submittedName>
</protein>
<evidence type="ECO:0000256" key="1">
    <source>
        <dbReference type="SAM" id="SignalP"/>
    </source>
</evidence>
<evidence type="ECO:0000313" key="3">
    <source>
        <dbReference type="Proteomes" id="UP000316291"/>
    </source>
</evidence>
<sequence>MIRIACAALAALLLGCSASKAQVATTGSTAMDLPTVPGAIVTSPLNSPGPFSAATVQGAPDTTLAPVPLALNPTTPGTVVVCAPPSTSPTPVPATPTVSSTGLAASGSLALIAPPIGQNTSSIGTVSAAAPAGTAAATACSSMPGGTVVSAASLPLSIADVPAGPSPGTIPQAITDAGGTGIDPNAAVAPSPNASACAEGMTMNLTSPAMMLPANATGAAPTPGVSPVLPPGC</sequence>
<comment type="caution">
    <text evidence="2">The sequence shown here is derived from an EMBL/GenBank/DDBJ whole genome shotgun (WGS) entry which is preliminary data.</text>
</comment>